<evidence type="ECO:0000313" key="6">
    <source>
        <dbReference type="EMBL" id="NNH68947.1"/>
    </source>
</evidence>
<feature type="domain" description="HTH tetR-type" evidence="5">
    <location>
        <begin position="21"/>
        <end position="81"/>
    </location>
</feature>
<keyword evidence="1" id="KW-0805">Transcription regulation</keyword>
<dbReference type="PRINTS" id="PR00455">
    <property type="entry name" value="HTHTETR"/>
</dbReference>
<comment type="caution">
    <text evidence="6">The sequence shown here is derived from an EMBL/GenBank/DDBJ whole genome shotgun (WGS) entry which is preliminary data.</text>
</comment>
<dbReference type="PROSITE" id="PS50977">
    <property type="entry name" value="HTH_TETR_2"/>
    <property type="match status" value="1"/>
</dbReference>
<sequence length="207" mass="21889">MLTMPTSRRKGAHGRSDYHHGDLRHALVAAGHELIRENGVAALTLRAAAAKASVSSAAPYRHFPDKESLLGAVMAAGFRALAAEVTVAVADPLDHLRAIGRRHAEFAAKEPELYRLMLGTAVADRSGHPELAEAERDLYEIFREAVAAAIDAGAIEASSVDDVVLTMRCVMQGLTLMIANGQVTSGQAATVAETVMAVVDSGLRPRS</sequence>
<dbReference type="Gene3D" id="1.10.357.10">
    <property type="entry name" value="Tetracycline Repressor, domain 2"/>
    <property type="match status" value="1"/>
</dbReference>
<keyword evidence="7" id="KW-1185">Reference proteome</keyword>
<evidence type="ECO:0000313" key="7">
    <source>
        <dbReference type="Proteomes" id="UP000586827"/>
    </source>
</evidence>
<dbReference type="InterPro" id="IPR009057">
    <property type="entry name" value="Homeodomain-like_sf"/>
</dbReference>
<protein>
    <submittedName>
        <fullName evidence="6">WHG domain-containing protein</fullName>
    </submittedName>
</protein>
<accession>A0A849BZ60</accession>
<evidence type="ECO:0000256" key="3">
    <source>
        <dbReference type="ARBA" id="ARBA00023163"/>
    </source>
</evidence>
<dbReference type="PANTHER" id="PTHR30055:SF234">
    <property type="entry name" value="HTH-TYPE TRANSCRIPTIONAL REGULATOR BETI"/>
    <property type="match status" value="1"/>
</dbReference>
<gene>
    <name evidence="6" type="ORF">HLB23_03495</name>
</gene>
<keyword evidence="3" id="KW-0804">Transcription</keyword>
<dbReference type="PANTHER" id="PTHR30055">
    <property type="entry name" value="HTH-TYPE TRANSCRIPTIONAL REGULATOR RUTR"/>
    <property type="match status" value="1"/>
</dbReference>
<reference evidence="6 7" key="1">
    <citation type="submission" date="2020-05" db="EMBL/GenBank/DDBJ databases">
        <title>MicrobeNet Type strains.</title>
        <authorList>
            <person name="Nicholson A.C."/>
        </authorList>
    </citation>
    <scope>NUCLEOTIDE SEQUENCE [LARGE SCALE GENOMIC DNA]</scope>
    <source>
        <strain evidence="6 7">JCM 3224</strain>
    </source>
</reference>
<evidence type="ECO:0000259" key="5">
    <source>
        <dbReference type="PROSITE" id="PS50977"/>
    </source>
</evidence>
<feature type="DNA-binding region" description="H-T-H motif" evidence="4">
    <location>
        <begin position="44"/>
        <end position="63"/>
    </location>
</feature>
<evidence type="ECO:0000256" key="4">
    <source>
        <dbReference type="PROSITE-ProRule" id="PRU00335"/>
    </source>
</evidence>
<keyword evidence="2 4" id="KW-0238">DNA-binding</keyword>
<dbReference type="Pfam" id="PF13305">
    <property type="entry name" value="TetR_C_33"/>
    <property type="match status" value="1"/>
</dbReference>
<name>A0A849BZ60_9NOCA</name>
<dbReference type="EMBL" id="JABELX010000001">
    <property type="protein sequence ID" value="NNH68947.1"/>
    <property type="molecule type" value="Genomic_DNA"/>
</dbReference>
<evidence type="ECO:0000256" key="1">
    <source>
        <dbReference type="ARBA" id="ARBA00023015"/>
    </source>
</evidence>
<dbReference type="InterPro" id="IPR001647">
    <property type="entry name" value="HTH_TetR"/>
</dbReference>
<dbReference type="InterPro" id="IPR050109">
    <property type="entry name" value="HTH-type_TetR-like_transc_reg"/>
</dbReference>
<dbReference type="SUPFAM" id="SSF48498">
    <property type="entry name" value="Tetracyclin repressor-like, C-terminal domain"/>
    <property type="match status" value="1"/>
</dbReference>
<dbReference type="Proteomes" id="UP000586827">
    <property type="component" value="Unassembled WGS sequence"/>
</dbReference>
<proteinExistence type="predicted"/>
<dbReference type="InterPro" id="IPR025996">
    <property type="entry name" value="MT1864/Rv1816-like_C"/>
</dbReference>
<dbReference type="GO" id="GO:0000976">
    <property type="term" value="F:transcription cis-regulatory region binding"/>
    <property type="evidence" value="ECO:0007669"/>
    <property type="project" value="TreeGrafter"/>
</dbReference>
<dbReference type="AlphaFoldDB" id="A0A849BZ60"/>
<dbReference type="InterPro" id="IPR036271">
    <property type="entry name" value="Tet_transcr_reg_TetR-rel_C_sf"/>
</dbReference>
<organism evidence="6 7">
    <name type="scientific">Nocardia uniformis</name>
    <dbReference type="NCBI Taxonomy" id="53432"/>
    <lineage>
        <taxon>Bacteria</taxon>
        <taxon>Bacillati</taxon>
        <taxon>Actinomycetota</taxon>
        <taxon>Actinomycetes</taxon>
        <taxon>Mycobacteriales</taxon>
        <taxon>Nocardiaceae</taxon>
        <taxon>Nocardia</taxon>
    </lineage>
</organism>
<dbReference type="GO" id="GO:0003700">
    <property type="term" value="F:DNA-binding transcription factor activity"/>
    <property type="evidence" value="ECO:0007669"/>
    <property type="project" value="TreeGrafter"/>
</dbReference>
<dbReference type="Pfam" id="PF00440">
    <property type="entry name" value="TetR_N"/>
    <property type="match status" value="1"/>
</dbReference>
<dbReference type="SUPFAM" id="SSF46689">
    <property type="entry name" value="Homeodomain-like"/>
    <property type="match status" value="1"/>
</dbReference>
<evidence type="ECO:0000256" key="2">
    <source>
        <dbReference type="ARBA" id="ARBA00023125"/>
    </source>
</evidence>